<evidence type="ECO:0000256" key="1">
    <source>
        <dbReference type="ARBA" id="ARBA00004651"/>
    </source>
</evidence>
<keyword evidence="4 11" id="KW-0812">Transmembrane</keyword>
<dbReference type="InterPro" id="IPR017871">
    <property type="entry name" value="ABC_transporter-like_CS"/>
</dbReference>
<dbReference type="GO" id="GO:0005886">
    <property type="term" value="C:plasma membrane"/>
    <property type="evidence" value="ECO:0007669"/>
    <property type="project" value="UniProtKB-SubCell"/>
</dbReference>
<evidence type="ECO:0000256" key="8">
    <source>
        <dbReference type="ARBA" id="ARBA00022989"/>
    </source>
</evidence>
<dbReference type="NCBIfam" id="TIGR02203">
    <property type="entry name" value="MsbA_lipidA"/>
    <property type="match status" value="1"/>
</dbReference>
<sequence length="589" mass="64197">MTNPNDRPAPVSSWRTYRRLLAFAKPYRLLLVVALIAALIEAAGTTGFLALMKPITDETFIYKNSAVSNWLPVQIILLFVVRGAAGYITDMAMGKSARSIARDLRIKVMAKYLRLPGSRFDAEPVPSMLVRLGSDSDQVAQAAVDAVKVMIQQSLQVIGALALMLWHSWQVTLTIVVLAPVLAWVMDKVARRYRRISHSIQESGAQLLQAADQTLSSHQEVKIYGAQQTEMERYGALADRNLRLAMKVESTRGLSTATVQMIGAIGLSALLFVAGTQAAAGRLTAGDFVVLMTSMLTIIPGLKQLTNVQNMVQRGLASAERLFSVLDSPNEPDQGTLPLTRAKGLIEFRGVTARYPEQVNPALADVSFVAQPGTVTAIVGRSGSGKSSLIKLIPRFYEAESGQILLDGQPLQAYSLADLRRQIALVGQQVMLFDGSIADNVAYGEMRSVEAGRLERAIHGANAMEFVEQLPEGLQSHVGTKGGRLSGGQRQRLAIARAMLKDAPILILDEATAALDNESERLVQDALHKLMPDRTTLVIAHRLSTIEHADQVLVMDQGRIVERGTHTELLAQGGLYSHLHGMQFRERQA</sequence>
<dbReference type="GO" id="GO:0015421">
    <property type="term" value="F:ABC-type oligopeptide transporter activity"/>
    <property type="evidence" value="ECO:0007669"/>
    <property type="project" value="TreeGrafter"/>
</dbReference>
<comment type="caution">
    <text evidence="14">The sequence shown here is derived from an EMBL/GenBank/DDBJ whole genome shotgun (WGS) entry which is preliminary data.</text>
</comment>
<evidence type="ECO:0000256" key="10">
    <source>
        <dbReference type="ARBA" id="ARBA00023136"/>
    </source>
</evidence>
<dbReference type="PANTHER" id="PTHR43394:SF1">
    <property type="entry name" value="ATP-BINDING CASSETTE SUB-FAMILY B MEMBER 10, MITOCHONDRIAL"/>
    <property type="match status" value="1"/>
</dbReference>
<dbReference type="SMART" id="SM00382">
    <property type="entry name" value="AAA"/>
    <property type="match status" value="1"/>
</dbReference>
<keyword evidence="2" id="KW-0813">Transport</keyword>
<proteinExistence type="predicted"/>
<gene>
    <name evidence="14" type="primary">msbA</name>
    <name evidence="14" type="ORF">XmelCFBP4644_09935</name>
</gene>
<keyword evidence="3" id="KW-1003">Cell membrane</keyword>
<dbReference type="SUPFAM" id="SSF52540">
    <property type="entry name" value="P-loop containing nucleoside triphosphate hydrolases"/>
    <property type="match status" value="1"/>
</dbReference>
<accession>A0A2S7DGT5</accession>
<evidence type="ECO:0000256" key="7">
    <source>
        <dbReference type="ARBA" id="ARBA00022967"/>
    </source>
</evidence>
<keyword evidence="9" id="KW-0445">Lipid transport</keyword>
<dbReference type="FunFam" id="3.40.50.300:FF:000140">
    <property type="entry name" value="Lipid A export ATP-binding/permease protein MsbA"/>
    <property type="match status" value="1"/>
</dbReference>
<dbReference type="SUPFAM" id="SSF90123">
    <property type="entry name" value="ABC transporter transmembrane region"/>
    <property type="match status" value="1"/>
</dbReference>
<dbReference type="Proteomes" id="UP000239865">
    <property type="component" value="Unassembled WGS sequence"/>
</dbReference>
<evidence type="ECO:0000256" key="6">
    <source>
        <dbReference type="ARBA" id="ARBA00022840"/>
    </source>
</evidence>
<evidence type="ECO:0000256" key="9">
    <source>
        <dbReference type="ARBA" id="ARBA00023055"/>
    </source>
</evidence>
<dbReference type="Gene3D" id="3.40.50.300">
    <property type="entry name" value="P-loop containing nucleotide triphosphate hydrolases"/>
    <property type="match status" value="1"/>
</dbReference>
<feature type="transmembrane region" description="Helical" evidence="11">
    <location>
        <begin position="157"/>
        <end position="185"/>
    </location>
</feature>
<keyword evidence="7" id="KW-1278">Translocase</keyword>
<keyword evidence="8 11" id="KW-1133">Transmembrane helix</keyword>
<dbReference type="EMBL" id="MDEH01000004">
    <property type="protein sequence ID" value="PPU73010.1"/>
    <property type="molecule type" value="Genomic_DNA"/>
</dbReference>
<dbReference type="InterPro" id="IPR011917">
    <property type="entry name" value="ABC_transpr_lipidA"/>
</dbReference>
<keyword evidence="5" id="KW-0547">Nucleotide-binding</keyword>
<evidence type="ECO:0000313" key="14">
    <source>
        <dbReference type="EMBL" id="PPU73010.1"/>
    </source>
</evidence>
<keyword evidence="6 14" id="KW-0067">ATP-binding</keyword>
<evidence type="ECO:0000256" key="5">
    <source>
        <dbReference type="ARBA" id="ARBA00022741"/>
    </source>
</evidence>
<dbReference type="InterPro" id="IPR011527">
    <property type="entry name" value="ABC1_TM_dom"/>
</dbReference>
<dbReference type="GO" id="GO:0005524">
    <property type="term" value="F:ATP binding"/>
    <property type="evidence" value="ECO:0007669"/>
    <property type="project" value="UniProtKB-KW"/>
</dbReference>
<evidence type="ECO:0000259" key="12">
    <source>
        <dbReference type="PROSITE" id="PS50893"/>
    </source>
</evidence>
<dbReference type="PROSITE" id="PS50929">
    <property type="entry name" value="ABC_TM1F"/>
    <property type="match status" value="1"/>
</dbReference>
<evidence type="ECO:0000259" key="13">
    <source>
        <dbReference type="PROSITE" id="PS50929"/>
    </source>
</evidence>
<keyword evidence="10 11" id="KW-0472">Membrane</keyword>
<dbReference type="InterPro" id="IPR003439">
    <property type="entry name" value="ABC_transporter-like_ATP-bd"/>
</dbReference>
<comment type="subcellular location">
    <subcellularLocation>
        <location evidence="1">Cell membrane</location>
        <topology evidence="1">Multi-pass membrane protein</topology>
    </subcellularLocation>
</comment>
<dbReference type="GO" id="GO:0034040">
    <property type="term" value="F:ATPase-coupled lipid transmembrane transporter activity"/>
    <property type="evidence" value="ECO:0007669"/>
    <property type="project" value="InterPro"/>
</dbReference>
<dbReference type="AlphaFoldDB" id="A0A2S7DGT5"/>
<dbReference type="Pfam" id="PF00664">
    <property type="entry name" value="ABC_membrane"/>
    <property type="match status" value="1"/>
</dbReference>
<evidence type="ECO:0000256" key="2">
    <source>
        <dbReference type="ARBA" id="ARBA00022448"/>
    </source>
</evidence>
<evidence type="ECO:0000256" key="4">
    <source>
        <dbReference type="ARBA" id="ARBA00022692"/>
    </source>
</evidence>
<dbReference type="PROSITE" id="PS00211">
    <property type="entry name" value="ABC_TRANSPORTER_1"/>
    <property type="match status" value="1"/>
</dbReference>
<dbReference type="InterPro" id="IPR027417">
    <property type="entry name" value="P-loop_NTPase"/>
</dbReference>
<dbReference type="GO" id="GO:0016887">
    <property type="term" value="F:ATP hydrolysis activity"/>
    <property type="evidence" value="ECO:0007669"/>
    <property type="project" value="InterPro"/>
</dbReference>
<evidence type="ECO:0000313" key="15">
    <source>
        <dbReference type="Proteomes" id="UP000239865"/>
    </source>
</evidence>
<dbReference type="OrthoDB" id="9806127at2"/>
<dbReference type="CDD" id="cd18552">
    <property type="entry name" value="ABC_6TM_MsbA_like"/>
    <property type="match status" value="1"/>
</dbReference>
<evidence type="ECO:0000256" key="3">
    <source>
        <dbReference type="ARBA" id="ARBA00022475"/>
    </source>
</evidence>
<organism evidence="14 15">
    <name type="scientific">Xanthomonas melonis</name>
    <dbReference type="NCBI Taxonomy" id="56456"/>
    <lineage>
        <taxon>Bacteria</taxon>
        <taxon>Pseudomonadati</taxon>
        <taxon>Pseudomonadota</taxon>
        <taxon>Gammaproteobacteria</taxon>
        <taxon>Lysobacterales</taxon>
        <taxon>Lysobacteraceae</taxon>
        <taxon>Xanthomonas</taxon>
    </lineage>
</organism>
<dbReference type="RefSeq" id="WP_104587061.1">
    <property type="nucleotide sequence ID" value="NZ_JAJGQH010000001.1"/>
</dbReference>
<dbReference type="InterPro" id="IPR039421">
    <property type="entry name" value="Type_1_exporter"/>
</dbReference>
<feature type="domain" description="ABC transmembrane type-1" evidence="13">
    <location>
        <begin position="32"/>
        <end position="314"/>
    </location>
</feature>
<name>A0A2S7DGT5_9XANT</name>
<dbReference type="Pfam" id="PF00005">
    <property type="entry name" value="ABC_tran"/>
    <property type="match status" value="1"/>
</dbReference>
<protein>
    <submittedName>
        <fullName evidence="14">Lipid A export permease/ATP-binding protein MsbA</fullName>
    </submittedName>
</protein>
<feature type="transmembrane region" description="Helical" evidence="11">
    <location>
        <begin position="253"/>
        <end position="273"/>
    </location>
</feature>
<feature type="transmembrane region" description="Helical" evidence="11">
    <location>
        <begin position="71"/>
        <end position="89"/>
    </location>
</feature>
<dbReference type="InterPro" id="IPR003593">
    <property type="entry name" value="AAA+_ATPase"/>
</dbReference>
<reference evidence="14 15" key="1">
    <citation type="submission" date="2016-08" db="EMBL/GenBank/DDBJ databases">
        <authorList>
            <person name="Seilhamer J.J."/>
        </authorList>
    </citation>
    <scope>NUCLEOTIDE SEQUENCE [LARGE SCALE GENOMIC DNA]</scope>
    <source>
        <strain evidence="14 15">CFBP4644</strain>
    </source>
</reference>
<dbReference type="PANTHER" id="PTHR43394">
    <property type="entry name" value="ATP-DEPENDENT PERMEASE MDL1, MITOCHONDRIAL"/>
    <property type="match status" value="1"/>
</dbReference>
<feature type="transmembrane region" description="Helical" evidence="11">
    <location>
        <begin position="29"/>
        <end position="51"/>
    </location>
</feature>
<evidence type="ECO:0000256" key="11">
    <source>
        <dbReference type="SAM" id="Phobius"/>
    </source>
</evidence>
<dbReference type="PROSITE" id="PS50893">
    <property type="entry name" value="ABC_TRANSPORTER_2"/>
    <property type="match status" value="1"/>
</dbReference>
<dbReference type="Gene3D" id="1.20.1560.10">
    <property type="entry name" value="ABC transporter type 1, transmembrane domain"/>
    <property type="match status" value="1"/>
</dbReference>
<feature type="domain" description="ABC transporter" evidence="12">
    <location>
        <begin position="346"/>
        <end position="582"/>
    </location>
</feature>
<dbReference type="InterPro" id="IPR036640">
    <property type="entry name" value="ABC1_TM_sf"/>
</dbReference>